<name>A0AAV5WKS8_9BILA</name>
<evidence type="ECO:0000313" key="1">
    <source>
        <dbReference type="EMBL" id="GMT30477.1"/>
    </source>
</evidence>
<protein>
    <submittedName>
        <fullName evidence="1">Uncharacterized protein</fullName>
    </submittedName>
</protein>
<dbReference type="AlphaFoldDB" id="A0AAV5WKS8"/>
<comment type="caution">
    <text evidence="1">The sequence shown here is derived from an EMBL/GenBank/DDBJ whole genome shotgun (WGS) entry which is preliminary data.</text>
</comment>
<keyword evidence="2" id="KW-1185">Reference proteome</keyword>
<organism evidence="1 2">
    <name type="scientific">Pristionchus fissidentatus</name>
    <dbReference type="NCBI Taxonomy" id="1538716"/>
    <lineage>
        <taxon>Eukaryota</taxon>
        <taxon>Metazoa</taxon>
        <taxon>Ecdysozoa</taxon>
        <taxon>Nematoda</taxon>
        <taxon>Chromadorea</taxon>
        <taxon>Rhabditida</taxon>
        <taxon>Rhabditina</taxon>
        <taxon>Diplogasteromorpha</taxon>
        <taxon>Diplogasteroidea</taxon>
        <taxon>Neodiplogasteridae</taxon>
        <taxon>Pristionchus</taxon>
    </lineage>
</organism>
<accession>A0AAV5WKS8</accession>
<dbReference type="Proteomes" id="UP001432322">
    <property type="component" value="Unassembled WGS sequence"/>
</dbReference>
<proteinExistence type="predicted"/>
<gene>
    <name evidence="1" type="ORF">PFISCL1PPCAC_21772</name>
</gene>
<sequence>MNRALDVMTLILNPSFDHKRIKRALVTLEFERNLALQDDEEREVSLRDAIYGLVQCLHLTLQELTKIKDQPEIAEEVPMDIHEFSGQSNDVIFIVISQALDVMNNILKPESDLKNIEASLVSLEFERIQSLEEDEEREIPLRDSIYGLIQSIHLTLQELTKIKDQPEVANEKPENLIMTKEECRDAALASINNRSIHQPIDINTPHSDSIPEFFKVFLKHVIDPVVKEEEDPFGVINDILNYPANEIKNEETEFIPEGGENDVQVR</sequence>
<dbReference type="EMBL" id="BTSY01000005">
    <property type="protein sequence ID" value="GMT30477.1"/>
    <property type="molecule type" value="Genomic_DNA"/>
</dbReference>
<reference evidence="1" key="1">
    <citation type="submission" date="2023-10" db="EMBL/GenBank/DDBJ databases">
        <title>Genome assembly of Pristionchus species.</title>
        <authorList>
            <person name="Yoshida K."/>
            <person name="Sommer R.J."/>
        </authorList>
    </citation>
    <scope>NUCLEOTIDE SEQUENCE</scope>
    <source>
        <strain evidence="1">RS5133</strain>
    </source>
</reference>
<evidence type="ECO:0000313" key="2">
    <source>
        <dbReference type="Proteomes" id="UP001432322"/>
    </source>
</evidence>